<sequence>MDTQFIVDESGRKTAVILPVAEYEELLEDIHDLAVIAERKDEPTIDFEELKLRLKADGFL</sequence>
<evidence type="ECO:0008006" key="2">
    <source>
        <dbReference type="Google" id="ProtNLM"/>
    </source>
</evidence>
<evidence type="ECO:0000313" key="1">
    <source>
        <dbReference type="EMBL" id="SPD76480.1"/>
    </source>
</evidence>
<accession>A0A445N442</accession>
<protein>
    <recommendedName>
        <fullName evidence="2">Prevent-host-death family protein</fullName>
    </recommendedName>
</protein>
<reference evidence="1" key="1">
    <citation type="submission" date="2018-01" db="EMBL/GenBank/DDBJ databases">
        <authorList>
            <person name="Regsiter A."/>
            <person name="William W."/>
        </authorList>
    </citation>
    <scope>NUCLEOTIDE SEQUENCE</scope>
    <source>
        <strain evidence="1">TRIP AH-1</strain>
    </source>
</reference>
<name>A0A445N442_9BACT</name>
<dbReference type="EMBL" id="OJIN01000244">
    <property type="protein sequence ID" value="SPD76480.1"/>
    <property type="molecule type" value="Genomic_DNA"/>
</dbReference>
<dbReference type="AlphaFoldDB" id="A0A445N442"/>
<proteinExistence type="predicted"/>
<dbReference type="Pfam" id="PF18506">
    <property type="entry name" value="RelB-like"/>
    <property type="match status" value="1"/>
</dbReference>
<dbReference type="InterPro" id="IPR049537">
    <property type="entry name" value="RelB-like"/>
</dbReference>
<organism evidence="1">
    <name type="scientific">uncultured Desulfobacterium sp</name>
    <dbReference type="NCBI Taxonomy" id="201089"/>
    <lineage>
        <taxon>Bacteria</taxon>
        <taxon>Pseudomonadati</taxon>
        <taxon>Thermodesulfobacteriota</taxon>
        <taxon>Desulfobacteria</taxon>
        <taxon>Desulfobacterales</taxon>
        <taxon>Desulfobacteriaceae</taxon>
        <taxon>Desulfobacterium</taxon>
        <taxon>environmental samples</taxon>
    </lineage>
</organism>
<gene>
    <name evidence="1" type="ORF">PITCH_A970007</name>
</gene>